<evidence type="ECO:0000259" key="1">
    <source>
        <dbReference type="PROSITE" id="PS50020"/>
    </source>
</evidence>
<keyword evidence="3" id="KW-1185">Reference proteome</keyword>
<sequence length="109" mass="12026">MFRLAAFHYRPATLTRLYHSTSSLRMPGPFVPADWKIIETSPSGLERTFTNAKTGQSTWYTPEGMTAAEILAIPGARKYWSTTADVEAYIAKMAAEKAKYGGEDIDSSA</sequence>
<evidence type="ECO:0000313" key="3">
    <source>
        <dbReference type="Proteomes" id="UP001148786"/>
    </source>
</evidence>
<gene>
    <name evidence="2" type="ORF">NLJ89_g6746</name>
</gene>
<dbReference type="InterPro" id="IPR001202">
    <property type="entry name" value="WW_dom"/>
</dbReference>
<evidence type="ECO:0000313" key="2">
    <source>
        <dbReference type="EMBL" id="KAJ3506669.1"/>
    </source>
</evidence>
<proteinExistence type="predicted"/>
<reference evidence="2" key="1">
    <citation type="submission" date="2022-07" db="EMBL/GenBank/DDBJ databases">
        <title>Genome Sequence of Agrocybe chaxingu.</title>
        <authorList>
            <person name="Buettner E."/>
        </authorList>
    </citation>
    <scope>NUCLEOTIDE SEQUENCE</scope>
    <source>
        <strain evidence="2">MP-N11</strain>
    </source>
</reference>
<protein>
    <recommendedName>
        <fullName evidence="1">WW domain-containing protein</fullName>
    </recommendedName>
</protein>
<dbReference type="PROSITE" id="PS50020">
    <property type="entry name" value="WW_DOMAIN_2"/>
    <property type="match status" value="1"/>
</dbReference>
<organism evidence="2 3">
    <name type="scientific">Agrocybe chaxingu</name>
    <dbReference type="NCBI Taxonomy" id="84603"/>
    <lineage>
        <taxon>Eukaryota</taxon>
        <taxon>Fungi</taxon>
        <taxon>Dikarya</taxon>
        <taxon>Basidiomycota</taxon>
        <taxon>Agaricomycotina</taxon>
        <taxon>Agaricomycetes</taxon>
        <taxon>Agaricomycetidae</taxon>
        <taxon>Agaricales</taxon>
        <taxon>Agaricineae</taxon>
        <taxon>Strophariaceae</taxon>
        <taxon>Agrocybe</taxon>
    </lineage>
</organism>
<dbReference type="OrthoDB" id="2834207at2759"/>
<dbReference type="Proteomes" id="UP001148786">
    <property type="component" value="Unassembled WGS sequence"/>
</dbReference>
<name>A0A9W8MUC6_9AGAR</name>
<dbReference type="EMBL" id="JANKHO010000740">
    <property type="protein sequence ID" value="KAJ3506669.1"/>
    <property type="molecule type" value="Genomic_DNA"/>
</dbReference>
<feature type="domain" description="WW" evidence="1">
    <location>
        <begin position="29"/>
        <end position="64"/>
    </location>
</feature>
<dbReference type="AlphaFoldDB" id="A0A9W8MUC6"/>
<comment type="caution">
    <text evidence="2">The sequence shown here is derived from an EMBL/GenBank/DDBJ whole genome shotgun (WGS) entry which is preliminary data.</text>
</comment>
<accession>A0A9W8MUC6</accession>